<organism evidence="13 14">
    <name type="scientific">Nostoc flagelliforme FACHB-838</name>
    <dbReference type="NCBI Taxonomy" id="2692904"/>
    <lineage>
        <taxon>Bacteria</taxon>
        <taxon>Bacillati</taxon>
        <taxon>Cyanobacteriota</taxon>
        <taxon>Cyanophyceae</taxon>
        <taxon>Nostocales</taxon>
        <taxon>Nostocaceae</taxon>
        <taxon>Nostoc</taxon>
    </lineage>
</organism>
<evidence type="ECO:0000256" key="2">
    <source>
        <dbReference type="ARBA" id="ARBA00012438"/>
    </source>
</evidence>
<keyword evidence="3 8" id="KW-0597">Phosphoprotein</keyword>
<feature type="domain" description="Response regulatory" evidence="11">
    <location>
        <begin position="6"/>
        <end position="122"/>
    </location>
</feature>
<proteinExistence type="predicted"/>
<evidence type="ECO:0000256" key="8">
    <source>
        <dbReference type="PROSITE-ProRule" id="PRU00169"/>
    </source>
</evidence>
<evidence type="ECO:0000259" key="11">
    <source>
        <dbReference type="PROSITE" id="PS50110"/>
    </source>
</evidence>
<evidence type="ECO:0000313" key="14">
    <source>
        <dbReference type="Proteomes" id="UP000623440"/>
    </source>
</evidence>
<dbReference type="InterPro" id="IPR036097">
    <property type="entry name" value="HisK_dim/P_sf"/>
</dbReference>
<dbReference type="Gene3D" id="3.30.565.10">
    <property type="entry name" value="Histidine kinase-like ATPase, C-terminal domain"/>
    <property type="match status" value="1"/>
</dbReference>
<evidence type="ECO:0000256" key="3">
    <source>
        <dbReference type="ARBA" id="ARBA00022553"/>
    </source>
</evidence>
<dbReference type="Pfam" id="PF00072">
    <property type="entry name" value="Response_reg"/>
    <property type="match status" value="1"/>
</dbReference>
<dbReference type="InterPro" id="IPR050351">
    <property type="entry name" value="BphY/WalK/GraS-like"/>
</dbReference>
<dbReference type="Pfam" id="PF00512">
    <property type="entry name" value="HisKA"/>
    <property type="match status" value="1"/>
</dbReference>
<feature type="coiled-coil region" evidence="9">
    <location>
        <begin position="243"/>
        <end position="288"/>
    </location>
</feature>
<protein>
    <recommendedName>
        <fullName evidence="2">histidine kinase</fullName>
        <ecNumber evidence="2">2.7.13.3</ecNumber>
    </recommendedName>
</protein>
<keyword evidence="4" id="KW-0808">Transferase</keyword>
<keyword evidence="6" id="KW-0902">Two-component regulatory system</keyword>
<dbReference type="SUPFAM" id="SSF52172">
    <property type="entry name" value="CheY-like"/>
    <property type="match status" value="1"/>
</dbReference>
<evidence type="ECO:0000256" key="6">
    <source>
        <dbReference type="ARBA" id="ARBA00023012"/>
    </source>
</evidence>
<dbReference type="SUPFAM" id="SSF55874">
    <property type="entry name" value="ATPase domain of HSP90 chaperone/DNA topoisomerase II/histidine kinase"/>
    <property type="match status" value="1"/>
</dbReference>
<comment type="caution">
    <text evidence="13">The sequence shown here is derived from an EMBL/GenBank/DDBJ whole genome shotgun (WGS) entry which is preliminary data.</text>
</comment>
<dbReference type="SUPFAM" id="SSF47384">
    <property type="entry name" value="Homodimeric domain of signal transducing histidine kinase"/>
    <property type="match status" value="1"/>
</dbReference>
<evidence type="ECO:0000259" key="10">
    <source>
        <dbReference type="PROSITE" id="PS50109"/>
    </source>
</evidence>
<feature type="modified residue" description="4-aspartylphosphate" evidence="8">
    <location>
        <position position="57"/>
    </location>
</feature>
<dbReference type="SMART" id="SM00091">
    <property type="entry name" value="PAS"/>
    <property type="match status" value="1"/>
</dbReference>
<dbReference type="EC" id="2.7.13.3" evidence="2"/>
<evidence type="ECO:0000256" key="5">
    <source>
        <dbReference type="ARBA" id="ARBA00022777"/>
    </source>
</evidence>
<keyword evidence="5" id="KW-0418">Kinase</keyword>
<keyword evidence="7" id="KW-0472">Membrane</keyword>
<evidence type="ECO:0000256" key="9">
    <source>
        <dbReference type="SAM" id="Coils"/>
    </source>
</evidence>
<feature type="domain" description="Histidine kinase" evidence="10">
    <location>
        <begin position="295"/>
        <end position="511"/>
    </location>
</feature>
<dbReference type="SMART" id="SM00388">
    <property type="entry name" value="HisKA"/>
    <property type="match status" value="1"/>
</dbReference>
<dbReference type="PROSITE" id="PS50109">
    <property type="entry name" value="HIS_KIN"/>
    <property type="match status" value="1"/>
</dbReference>
<dbReference type="PROSITE" id="PS50113">
    <property type="entry name" value="PAC"/>
    <property type="match status" value="1"/>
</dbReference>
<dbReference type="InterPro" id="IPR004358">
    <property type="entry name" value="Sig_transdc_His_kin-like_C"/>
</dbReference>
<comment type="catalytic activity">
    <reaction evidence="1">
        <text>ATP + protein L-histidine = ADP + protein N-phospho-L-histidine.</text>
        <dbReference type="EC" id="2.7.13.3"/>
    </reaction>
</comment>
<dbReference type="Gene3D" id="3.40.50.2300">
    <property type="match status" value="1"/>
</dbReference>
<dbReference type="CDD" id="cd00156">
    <property type="entry name" value="REC"/>
    <property type="match status" value="1"/>
</dbReference>
<dbReference type="PANTHER" id="PTHR42878">
    <property type="entry name" value="TWO-COMPONENT HISTIDINE KINASE"/>
    <property type="match status" value="1"/>
</dbReference>
<dbReference type="InterPro" id="IPR001789">
    <property type="entry name" value="Sig_transdc_resp-reg_receiver"/>
</dbReference>
<evidence type="ECO:0000256" key="7">
    <source>
        <dbReference type="ARBA" id="ARBA00023136"/>
    </source>
</evidence>
<dbReference type="PANTHER" id="PTHR42878:SF15">
    <property type="entry name" value="BACTERIOPHYTOCHROME"/>
    <property type="match status" value="1"/>
</dbReference>
<dbReference type="Pfam" id="PF13426">
    <property type="entry name" value="PAS_9"/>
    <property type="match status" value="1"/>
</dbReference>
<dbReference type="SUPFAM" id="SSF55785">
    <property type="entry name" value="PYP-like sensor domain (PAS domain)"/>
    <property type="match status" value="1"/>
</dbReference>
<name>A0ABR8DU79_9NOSO</name>
<sequence>MTQVLRILIIDDNPGDRALVIRELRREFPQFQPQEIREASGFASAVAAGEFDLVITDYQLGWSTGLEVLHTIKQQYPNCPVIMFTNTGSEEIAVEAMKSGLDDYVLKLPNRYIRIPAAVRVALERLQIKQRATLLEIRLQGLLNQLKLGIFRTYPDGNCIECNPAFLELLGLDSLSQASAMNLLNIHKYYSILQELPPPQQQEQEIQLQRADGRFIWVGLSIALNILEGQQVIDGLIEDITSRKQAEIEIQQLNQTLEERVRKRTAELEVANRDLAQKNQELAEVNQDLEAFAYSISHDLREPLRAIQAFGSILLENQDRQSNLENQKNYLQRIIASTQQADKLVQDLLEYSRLSRTEMPLQAINLSLLMIQILRQLELEITQQQARVQVEEPLAEVTGNPTILIQVVTNLLTNAIKFVAPGVQPQLRIWTEKRNKLVRFWVQDNGIGIKETHQKRIFNVFERLHSYEVYPGSGIGLAIVRKGVERMGGEVGVESQPGQGSRFWIDLPIVIDVNP</sequence>
<evidence type="ECO:0000256" key="1">
    <source>
        <dbReference type="ARBA" id="ARBA00000085"/>
    </source>
</evidence>
<dbReference type="InterPro" id="IPR011006">
    <property type="entry name" value="CheY-like_superfamily"/>
</dbReference>
<dbReference type="InterPro" id="IPR036890">
    <property type="entry name" value="HATPase_C_sf"/>
</dbReference>
<evidence type="ECO:0000313" key="13">
    <source>
        <dbReference type="EMBL" id="MBD2531795.1"/>
    </source>
</evidence>
<dbReference type="InterPro" id="IPR003661">
    <property type="entry name" value="HisK_dim/P_dom"/>
</dbReference>
<dbReference type="InterPro" id="IPR000700">
    <property type="entry name" value="PAS-assoc_C"/>
</dbReference>
<dbReference type="InterPro" id="IPR003594">
    <property type="entry name" value="HATPase_dom"/>
</dbReference>
<dbReference type="Gene3D" id="3.30.450.20">
    <property type="entry name" value="PAS domain"/>
    <property type="match status" value="1"/>
</dbReference>
<keyword evidence="14" id="KW-1185">Reference proteome</keyword>
<reference evidence="13 14" key="1">
    <citation type="journal article" date="2020" name="ISME J.">
        <title>Comparative genomics reveals insights into cyanobacterial evolution and habitat adaptation.</title>
        <authorList>
            <person name="Chen M.Y."/>
            <person name="Teng W.K."/>
            <person name="Zhao L."/>
            <person name="Hu C.X."/>
            <person name="Zhou Y.K."/>
            <person name="Han B.P."/>
            <person name="Song L.R."/>
            <person name="Shu W.S."/>
        </authorList>
    </citation>
    <scope>NUCLEOTIDE SEQUENCE [LARGE SCALE GENOMIC DNA]</scope>
    <source>
        <strain evidence="13 14">FACHB-838</strain>
    </source>
</reference>
<dbReference type="Gene3D" id="1.10.287.130">
    <property type="match status" value="1"/>
</dbReference>
<keyword evidence="9" id="KW-0175">Coiled coil</keyword>
<dbReference type="SMART" id="SM00387">
    <property type="entry name" value="HATPase_c"/>
    <property type="match status" value="1"/>
</dbReference>
<feature type="domain" description="PAC" evidence="12">
    <location>
        <begin position="202"/>
        <end position="252"/>
    </location>
</feature>
<gene>
    <name evidence="13" type="ORF">H6G97_20210</name>
</gene>
<dbReference type="CDD" id="cd00082">
    <property type="entry name" value="HisKA"/>
    <property type="match status" value="1"/>
</dbReference>
<dbReference type="InterPro" id="IPR000014">
    <property type="entry name" value="PAS"/>
</dbReference>
<dbReference type="RefSeq" id="WP_190942466.1">
    <property type="nucleotide sequence ID" value="NZ_JACJSI010000041.1"/>
</dbReference>
<evidence type="ECO:0000259" key="12">
    <source>
        <dbReference type="PROSITE" id="PS50113"/>
    </source>
</evidence>
<evidence type="ECO:0000256" key="4">
    <source>
        <dbReference type="ARBA" id="ARBA00022679"/>
    </source>
</evidence>
<dbReference type="NCBIfam" id="TIGR00229">
    <property type="entry name" value="sensory_box"/>
    <property type="match status" value="1"/>
</dbReference>
<dbReference type="SMART" id="SM00448">
    <property type="entry name" value="REC"/>
    <property type="match status" value="1"/>
</dbReference>
<accession>A0ABR8DU79</accession>
<dbReference type="EMBL" id="JACJSI010000041">
    <property type="protein sequence ID" value="MBD2531795.1"/>
    <property type="molecule type" value="Genomic_DNA"/>
</dbReference>
<dbReference type="Pfam" id="PF02518">
    <property type="entry name" value="HATPase_c"/>
    <property type="match status" value="1"/>
</dbReference>
<dbReference type="InterPro" id="IPR035965">
    <property type="entry name" value="PAS-like_dom_sf"/>
</dbReference>
<dbReference type="InterPro" id="IPR005467">
    <property type="entry name" value="His_kinase_dom"/>
</dbReference>
<dbReference type="PROSITE" id="PS50110">
    <property type="entry name" value="RESPONSE_REGULATORY"/>
    <property type="match status" value="1"/>
</dbReference>
<dbReference type="PRINTS" id="PR00344">
    <property type="entry name" value="BCTRLSENSOR"/>
</dbReference>
<dbReference type="Proteomes" id="UP000623440">
    <property type="component" value="Unassembled WGS sequence"/>
</dbReference>